<keyword evidence="7" id="KW-1185">Reference proteome</keyword>
<evidence type="ECO:0000256" key="4">
    <source>
        <dbReference type="ARBA" id="ARBA00022729"/>
    </source>
</evidence>
<dbReference type="InterPro" id="IPR008969">
    <property type="entry name" value="CarboxyPept-like_regulatory"/>
</dbReference>
<organism evidence="6 7">
    <name type="scientific">Caenorhabditis angaria</name>
    <dbReference type="NCBI Taxonomy" id="860376"/>
    <lineage>
        <taxon>Eukaryota</taxon>
        <taxon>Metazoa</taxon>
        <taxon>Ecdysozoa</taxon>
        <taxon>Nematoda</taxon>
        <taxon>Chromadorea</taxon>
        <taxon>Rhabditida</taxon>
        <taxon>Rhabditina</taxon>
        <taxon>Rhabditomorpha</taxon>
        <taxon>Rhabditoidea</taxon>
        <taxon>Rhabditidae</taxon>
        <taxon>Peloderinae</taxon>
        <taxon>Caenorhabditis</taxon>
    </lineage>
</organism>
<dbReference type="InterPro" id="IPR038479">
    <property type="entry name" value="Transthyretin-like_sf"/>
</dbReference>
<proteinExistence type="inferred from homology"/>
<dbReference type="GO" id="GO:0005576">
    <property type="term" value="C:extracellular region"/>
    <property type="evidence" value="ECO:0007669"/>
    <property type="project" value="UniProtKB-SubCell"/>
</dbReference>
<dbReference type="InterPro" id="IPR001534">
    <property type="entry name" value="Transthyretin-like"/>
</dbReference>
<comment type="similarity">
    <text evidence="2">Belongs to the nematode transthyretin-like family.</text>
</comment>
<dbReference type="Proteomes" id="UP001152747">
    <property type="component" value="Unassembled WGS sequence"/>
</dbReference>
<comment type="subcellular location">
    <subcellularLocation>
        <location evidence="1">Secreted</location>
    </subcellularLocation>
</comment>
<dbReference type="Pfam" id="PF01060">
    <property type="entry name" value="TTR-52"/>
    <property type="match status" value="1"/>
</dbReference>
<comment type="caution">
    <text evidence="6">The sequence shown here is derived from an EMBL/GenBank/DDBJ whole genome shotgun (WGS) entry which is preliminary data.</text>
</comment>
<dbReference type="SUPFAM" id="SSF49464">
    <property type="entry name" value="Carboxypeptidase regulatory domain-like"/>
    <property type="match status" value="1"/>
</dbReference>
<protein>
    <recommendedName>
        <fullName evidence="8">Transthyretin-like family protein</fullName>
    </recommendedName>
</protein>
<dbReference type="GO" id="GO:0009986">
    <property type="term" value="C:cell surface"/>
    <property type="evidence" value="ECO:0007669"/>
    <property type="project" value="InterPro"/>
</dbReference>
<name>A0A9P1IM99_9PELO</name>
<sequence length="138" mass="15715">MILQFVVLLSLSGFSSQAIFTKSDIAFRTTGQVLCDEEPAPNLEVQLWDLNLWGRDSVHLNSTITDSEGNYELFGKVHDYNLSPHIRVLNHTCQSQPGCFFVSYQNLAERYSDSQLLKWTVPLEINSHIDSSNSFCKR</sequence>
<dbReference type="AlphaFoldDB" id="A0A9P1IM99"/>
<evidence type="ECO:0000256" key="2">
    <source>
        <dbReference type="ARBA" id="ARBA00010112"/>
    </source>
</evidence>
<gene>
    <name evidence="6" type="ORF">CAMP_LOCUS10303</name>
</gene>
<accession>A0A9P1IM99</accession>
<feature type="chain" id="PRO_5040353234" description="Transthyretin-like family protein" evidence="5">
    <location>
        <begin position="18"/>
        <end position="138"/>
    </location>
</feature>
<evidence type="ECO:0000256" key="1">
    <source>
        <dbReference type="ARBA" id="ARBA00004613"/>
    </source>
</evidence>
<dbReference type="Gene3D" id="2.60.40.3330">
    <property type="match status" value="1"/>
</dbReference>
<dbReference type="EMBL" id="CANHGI010000004">
    <property type="protein sequence ID" value="CAI5447666.1"/>
    <property type="molecule type" value="Genomic_DNA"/>
</dbReference>
<evidence type="ECO:0000313" key="6">
    <source>
        <dbReference type="EMBL" id="CAI5447666.1"/>
    </source>
</evidence>
<evidence type="ECO:0000256" key="5">
    <source>
        <dbReference type="SAM" id="SignalP"/>
    </source>
</evidence>
<keyword evidence="4 5" id="KW-0732">Signal</keyword>
<keyword evidence="3" id="KW-0964">Secreted</keyword>
<evidence type="ECO:0000256" key="3">
    <source>
        <dbReference type="ARBA" id="ARBA00022525"/>
    </source>
</evidence>
<evidence type="ECO:0000313" key="7">
    <source>
        <dbReference type="Proteomes" id="UP001152747"/>
    </source>
</evidence>
<dbReference type="PANTHER" id="PTHR21700">
    <property type="entry name" value="TRANSTHYRETIN-LIKE FAMILY PROTEIN-RELATED"/>
    <property type="match status" value="1"/>
</dbReference>
<feature type="signal peptide" evidence="5">
    <location>
        <begin position="1"/>
        <end position="17"/>
    </location>
</feature>
<evidence type="ECO:0008006" key="8">
    <source>
        <dbReference type="Google" id="ProtNLM"/>
    </source>
</evidence>
<dbReference type="PANTHER" id="PTHR21700:SF3">
    <property type="entry name" value="TRANSTHYRETIN-LIKE PROTEIN 5"/>
    <property type="match status" value="1"/>
</dbReference>
<reference evidence="6" key="1">
    <citation type="submission" date="2022-11" db="EMBL/GenBank/DDBJ databases">
        <authorList>
            <person name="Kikuchi T."/>
        </authorList>
    </citation>
    <scope>NUCLEOTIDE SEQUENCE</scope>
    <source>
        <strain evidence="6">PS1010</strain>
    </source>
</reference>